<sequence>MTTSIAGRSEAALGGPASIIVRQRREHARLHELVGRVRDTAGTEQDEVLTQLCRLVFPHAFAEEAVLFPAARRFLGEGEENSLEIEQEHQEINEVYSALERSRRGDEGREKLIERAIALLDHDVRDEEDDLLPRLRERLDDRQLRRLGVSWEIARRVSPTRAHPAVSRRPPGQTLSALPLTVLDRSRDNLDRLARSAPAPVAAGSRAVSRALGTVAGLVEHLPPFERGEHPSTHTPRTELES</sequence>
<feature type="compositionally biased region" description="Basic and acidic residues" evidence="1">
    <location>
        <begin position="223"/>
        <end position="242"/>
    </location>
</feature>
<dbReference type="AlphaFoldDB" id="A0A6J4RJ93"/>
<accession>A0A6J4RJ93</accession>
<evidence type="ECO:0000313" key="3">
    <source>
        <dbReference type="EMBL" id="CAA9474840.1"/>
    </source>
</evidence>
<dbReference type="Gene3D" id="1.20.120.520">
    <property type="entry name" value="nmb1532 protein domain like"/>
    <property type="match status" value="1"/>
</dbReference>
<evidence type="ECO:0000256" key="1">
    <source>
        <dbReference type="SAM" id="MobiDB-lite"/>
    </source>
</evidence>
<proteinExistence type="predicted"/>
<evidence type="ECO:0000259" key="2">
    <source>
        <dbReference type="Pfam" id="PF01814"/>
    </source>
</evidence>
<name>A0A6J4RJ93_9ACTN</name>
<feature type="region of interest" description="Disordered" evidence="1">
    <location>
        <begin position="222"/>
        <end position="242"/>
    </location>
</feature>
<gene>
    <name evidence="3" type="ORF">AVDCRST_MAG53-193</name>
</gene>
<dbReference type="PANTHER" id="PTHR35585">
    <property type="entry name" value="HHE DOMAIN PROTEIN (AFU_ORTHOLOGUE AFUA_4G00730)"/>
    <property type="match status" value="1"/>
</dbReference>
<protein>
    <submittedName>
        <fullName evidence="3">Hemerythrin domain protein</fullName>
    </submittedName>
</protein>
<dbReference type="PANTHER" id="PTHR35585:SF1">
    <property type="entry name" value="HHE DOMAIN PROTEIN (AFU_ORTHOLOGUE AFUA_4G00730)"/>
    <property type="match status" value="1"/>
</dbReference>
<dbReference type="InterPro" id="IPR012312">
    <property type="entry name" value="Hemerythrin-like"/>
</dbReference>
<reference evidence="3" key="1">
    <citation type="submission" date="2020-02" db="EMBL/GenBank/DDBJ databases">
        <authorList>
            <person name="Meier V. D."/>
        </authorList>
    </citation>
    <scope>NUCLEOTIDE SEQUENCE</scope>
    <source>
        <strain evidence="3">AVDCRST_MAG53</strain>
    </source>
</reference>
<feature type="domain" description="Hemerythrin-like" evidence="2">
    <location>
        <begin position="20"/>
        <end position="135"/>
    </location>
</feature>
<organism evidence="3">
    <name type="scientific">uncultured Solirubrobacteraceae bacterium</name>
    <dbReference type="NCBI Taxonomy" id="1162706"/>
    <lineage>
        <taxon>Bacteria</taxon>
        <taxon>Bacillati</taxon>
        <taxon>Actinomycetota</taxon>
        <taxon>Thermoleophilia</taxon>
        <taxon>Solirubrobacterales</taxon>
        <taxon>Solirubrobacteraceae</taxon>
        <taxon>environmental samples</taxon>
    </lineage>
</organism>
<dbReference type="EMBL" id="CADCVR010000008">
    <property type="protein sequence ID" value="CAA9474840.1"/>
    <property type="molecule type" value="Genomic_DNA"/>
</dbReference>
<dbReference type="Pfam" id="PF01814">
    <property type="entry name" value="Hemerythrin"/>
    <property type="match status" value="1"/>
</dbReference>